<evidence type="ECO:0000256" key="1">
    <source>
        <dbReference type="SAM" id="MobiDB-lite"/>
    </source>
</evidence>
<sequence length="84" mass="9375">MTQGKLSDINYKVWIQLEKIVTSKGGHKDNPQNRSSYENVGPPVELLDTNDFEDANSFLADVERFSNEIDDSEVGSVPGLYNTP</sequence>
<accession>A0A0F9TSM2</accession>
<comment type="caution">
    <text evidence="2">The sequence shown here is derived from an EMBL/GenBank/DDBJ whole genome shotgun (WGS) entry which is preliminary data.</text>
</comment>
<feature type="region of interest" description="Disordered" evidence="1">
    <location>
        <begin position="24"/>
        <end position="47"/>
    </location>
</feature>
<proteinExistence type="predicted"/>
<protein>
    <submittedName>
        <fullName evidence="2">Uncharacterized protein</fullName>
    </submittedName>
</protein>
<gene>
    <name evidence="2" type="ORF">LCGC14_0311270</name>
</gene>
<reference evidence="2" key="1">
    <citation type="journal article" date="2015" name="Nature">
        <title>Complex archaea that bridge the gap between prokaryotes and eukaryotes.</title>
        <authorList>
            <person name="Spang A."/>
            <person name="Saw J.H."/>
            <person name="Jorgensen S.L."/>
            <person name="Zaremba-Niedzwiedzka K."/>
            <person name="Martijn J."/>
            <person name="Lind A.E."/>
            <person name="van Eijk R."/>
            <person name="Schleper C."/>
            <person name="Guy L."/>
            <person name="Ettema T.J."/>
        </authorList>
    </citation>
    <scope>NUCLEOTIDE SEQUENCE</scope>
</reference>
<dbReference type="EMBL" id="LAZR01000203">
    <property type="protein sequence ID" value="KKN82314.1"/>
    <property type="molecule type" value="Genomic_DNA"/>
</dbReference>
<organism evidence="2">
    <name type="scientific">marine sediment metagenome</name>
    <dbReference type="NCBI Taxonomy" id="412755"/>
    <lineage>
        <taxon>unclassified sequences</taxon>
        <taxon>metagenomes</taxon>
        <taxon>ecological metagenomes</taxon>
    </lineage>
</organism>
<dbReference type="AlphaFoldDB" id="A0A0F9TSM2"/>
<evidence type="ECO:0000313" key="2">
    <source>
        <dbReference type="EMBL" id="KKN82314.1"/>
    </source>
</evidence>
<name>A0A0F9TSM2_9ZZZZ</name>